<dbReference type="RefSeq" id="WP_151004662.1">
    <property type="nucleotide sequence ID" value="NZ_BPQY01000044.1"/>
</dbReference>
<accession>A0A6L3STS2</accession>
<reference evidence="1 2" key="1">
    <citation type="submission" date="2019-09" db="EMBL/GenBank/DDBJ databases">
        <title>YIM 48816 draft genome.</title>
        <authorList>
            <person name="Jiang L."/>
        </authorList>
    </citation>
    <scope>NUCLEOTIDE SEQUENCE [LARGE SCALE GENOMIC DNA]</scope>
    <source>
        <strain evidence="1 2">YIM 48816</strain>
    </source>
</reference>
<evidence type="ECO:0000313" key="1">
    <source>
        <dbReference type="EMBL" id="KAB1072379.1"/>
    </source>
</evidence>
<evidence type="ECO:0000313" key="2">
    <source>
        <dbReference type="Proteomes" id="UP000474159"/>
    </source>
</evidence>
<organism evidence="1 2">
    <name type="scientific">Methylobacterium soli</name>
    <dbReference type="NCBI Taxonomy" id="553447"/>
    <lineage>
        <taxon>Bacteria</taxon>
        <taxon>Pseudomonadati</taxon>
        <taxon>Pseudomonadota</taxon>
        <taxon>Alphaproteobacteria</taxon>
        <taxon>Hyphomicrobiales</taxon>
        <taxon>Methylobacteriaceae</taxon>
        <taxon>Methylobacterium</taxon>
    </lineage>
</organism>
<dbReference type="Proteomes" id="UP000474159">
    <property type="component" value="Unassembled WGS sequence"/>
</dbReference>
<proteinExistence type="predicted"/>
<dbReference type="EMBL" id="VZZK01000049">
    <property type="protein sequence ID" value="KAB1072379.1"/>
    <property type="molecule type" value="Genomic_DNA"/>
</dbReference>
<keyword evidence="2" id="KW-1185">Reference proteome</keyword>
<gene>
    <name evidence="1" type="ORF">F6X53_28250</name>
</gene>
<protein>
    <submittedName>
        <fullName evidence="1">Uncharacterized protein</fullName>
    </submittedName>
</protein>
<name>A0A6L3STS2_9HYPH</name>
<dbReference type="AlphaFoldDB" id="A0A6L3STS2"/>
<comment type="caution">
    <text evidence="1">The sequence shown here is derived from an EMBL/GenBank/DDBJ whole genome shotgun (WGS) entry which is preliminary data.</text>
</comment>
<sequence>MVARPLLKRLARLEALHVTNRPGIEDEETSGLKEVLLVLIAYHLGALQRDEALEPALARAFEWEIAHEIDCEPQSGFHHHPKFNERFNDALERLLARRKVGFADPCTEVEHALMELFRCLPEWCRAHPTLRGFELDYGSAAEKIQSDDQGRPTEVVGVARDPVDIIRSHLYCAIRWNLFGNDLADLIHASDPTYASRWSWSVPPITRDMSPIEAFELYQAALKEEPLKRRPRR</sequence>